<protein>
    <submittedName>
        <fullName evidence="3">Class I SAM-dependent methyltransferase</fullName>
    </submittedName>
</protein>
<dbReference type="InterPro" id="IPR052933">
    <property type="entry name" value="DNA_Protect_Modify"/>
</dbReference>
<evidence type="ECO:0000313" key="3">
    <source>
        <dbReference type="EMBL" id="QEA33723.1"/>
    </source>
</evidence>
<dbReference type="GO" id="GO:0003677">
    <property type="term" value="F:DNA binding"/>
    <property type="evidence" value="ECO:0007669"/>
    <property type="project" value="InterPro"/>
</dbReference>
<evidence type="ECO:0000259" key="1">
    <source>
        <dbReference type="Pfam" id="PF02384"/>
    </source>
</evidence>
<reference evidence="3 4" key="1">
    <citation type="submission" date="2019-06" db="EMBL/GenBank/DDBJ databases">
        <title>Genome analyses of bacteria isolated from kimchi.</title>
        <authorList>
            <person name="Lee S."/>
            <person name="Ahn S."/>
            <person name="Roh S."/>
        </authorList>
    </citation>
    <scope>NUCLEOTIDE SEQUENCE [LARGE SCALE GENOMIC DNA]</scope>
    <source>
        <strain evidence="3 4">CBA3620</strain>
    </source>
</reference>
<feature type="domain" description="YtxK-like N-terminal helical" evidence="2">
    <location>
        <begin position="10"/>
        <end position="86"/>
    </location>
</feature>
<dbReference type="Pfam" id="PF21106">
    <property type="entry name" value="YtxK_like"/>
    <property type="match status" value="1"/>
</dbReference>
<dbReference type="InterPro" id="IPR003356">
    <property type="entry name" value="DNA_methylase_A-5"/>
</dbReference>
<dbReference type="RefSeq" id="WP_014974856.1">
    <property type="nucleotide sequence ID" value="NZ_CP042374.1"/>
</dbReference>
<sequence>MTQENIARYFDALTQGAQALSHDADLSMIDGLIEVIADINTGDVHHEQGKPTPAVTEQIQNTIAKIDWQNATSTDLRKAVQLAILKVNRDDQTQANHQITPDGIGYLLADLILQTAELKDGDTLLDFAVGTSNLLNTVNGIVEMNDIAVKRIGIDNDDIQLALAAAADELINHDQTTFYQEDVVSLDADIPKAKVVIADLPVGYYPIQPEGAYITQADDGRSFVHQLMIEKSVDFVTDDGWIYLIVPANILSDKDSKKLLQFVTNETRLKAFLQLPNDFFQDQRAAKAILVLRKRDTIGNSEVLMGQYPTLKDIKALQKFLQDIKTWVKLDKEQDRA</sequence>
<dbReference type="GO" id="GO:0032259">
    <property type="term" value="P:methylation"/>
    <property type="evidence" value="ECO:0007669"/>
    <property type="project" value="UniProtKB-KW"/>
</dbReference>
<dbReference type="SUPFAM" id="SSF53335">
    <property type="entry name" value="S-adenosyl-L-methionine-dependent methyltransferases"/>
    <property type="match status" value="1"/>
</dbReference>
<keyword evidence="3" id="KW-0489">Methyltransferase</keyword>
<keyword evidence="3" id="KW-0808">Transferase</keyword>
<evidence type="ECO:0000259" key="2">
    <source>
        <dbReference type="Pfam" id="PF21106"/>
    </source>
</evidence>
<dbReference type="InterPro" id="IPR048375">
    <property type="entry name" value="YtxK-like_N"/>
</dbReference>
<dbReference type="Gene3D" id="3.40.50.150">
    <property type="entry name" value="Vaccinia Virus protein VP39"/>
    <property type="match status" value="1"/>
</dbReference>
<evidence type="ECO:0000313" key="4">
    <source>
        <dbReference type="Proteomes" id="UP000321332"/>
    </source>
</evidence>
<dbReference type="Proteomes" id="UP000321332">
    <property type="component" value="Chromosome"/>
</dbReference>
<feature type="domain" description="DNA methylase adenine-specific" evidence="1">
    <location>
        <begin position="100"/>
        <end position="310"/>
    </location>
</feature>
<dbReference type="GO" id="GO:0008170">
    <property type="term" value="F:N-methyltransferase activity"/>
    <property type="evidence" value="ECO:0007669"/>
    <property type="project" value="InterPro"/>
</dbReference>
<proteinExistence type="predicted"/>
<dbReference type="InterPro" id="IPR029063">
    <property type="entry name" value="SAM-dependent_MTases_sf"/>
</dbReference>
<name>A0AAE6M3J1_LEUCA</name>
<dbReference type="Gene3D" id="1.10.150.470">
    <property type="match status" value="1"/>
</dbReference>
<organism evidence="3 4">
    <name type="scientific">Leuconostoc carnosum</name>
    <dbReference type="NCBI Taxonomy" id="1252"/>
    <lineage>
        <taxon>Bacteria</taxon>
        <taxon>Bacillati</taxon>
        <taxon>Bacillota</taxon>
        <taxon>Bacilli</taxon>
        <taxon>Lactobacillales</taxon>
        <taxon>Lactobacillaceae</taxon>
        <taxon>Leuconostoc</taxon>
    </lineage>
</organism>
<dbReference type="EMBL" id="CP042374">
    <property type="protein sequence ID" value="QEA33723.1"/>
    <property type="molecule type" value="Genomic_DNA"/>
</dbReference>
<dbReference type="PANTHER" id="PTHR41313">
    <property type="entry name" value="ADENINE-SPECIFIC METHYLTRANSFERASE"/>
    <property type="match status" value="1"/>
</dbReference>
<dbReference type="OMA" id="HSFAHHL"/>
<dbReference type="PANTHER" id="PTHR41313:SF1">
    <property type="entry name" value="DNA METHYLASE ADENINE-SPECIFIC DOMAIN-CONTAINING PROTEIN"/>
    <property type="match status" value="1"/>
</dbReference>
<gene>
    <name evidence="3" type="ORF">FGL89_06120</name>
</gene>
<dbReference type="GeneID" id="61187318"/>
<accession>A0AAE6M3J1</accession>
<dbReference type="Pfam" id="PF02384">
    <property type="entry name" value="N6_Mtase"/>
    <property type="match status" value="1"/>
</dbReference>
<dbReference type="AlphaFoldDB" id="A0AAE6M3J1"/>